<evidence type="ECO:0000259" key="5">
    <source>
        <dbReference type="PROSITE" id="PS50893"/>
    </source>
</evidence>
<keyword evidence="4 6" id="KW-0067">ATP-binding</keyword>
<dbReference type="Proteomes" id="UP001500840">
    <property type="component" value="Unassembled WGS sequence"/>
</dbReference>
<accession>A0ABP8MQV1</accession>
<evidence type="ECO:0000313" key="7">
    <source>
        <dbReference type="Proteomes" id="UP001500840"/>
    </source>
</evidence>
<dbReference type="InterPro" id="IPR003593">
    <property type="entry name" value="AAA+_ATPase"/>
</dbReference>
<evidence type="ECO:0000256" key="4">
    <source>
        <dbReference type="ARBA" id="ARBA00022840"/>
    </source>
</evidence>
<keyword evidence="2" id="KW-0813">Transport</keyword>
<dbReference type="EMBL" id="BAABGA010000035">
    <property type="protein sequence ID" value="GAA4454571.1"/>
    <property type="molecule type" value="Genomic_DNA"/>
</dbReference>
<comment type="caution">
    <text evidence="6">The sequence shown here is derived from an EMBL/GenBank/DDBJ whole genome shotgun (WGS) entry which is preliminary data.</text>
</comment>
<proteinExistence type="inferred from homology"/>
<dbReference type="PANTHER" id="PTHR43335">
    <property type="entry name" value="ABC TRANSPORTER, ATP-BINDING PROTEIN"/>
    <property type="match status" value="1"/>
</dbReference>
<protein>
    <submittedName>
        <fullName evidence="6">ABC transporter ATP-binding protein</fullName>
    </submittedName>
</protein>
<sequence>MSDMIEASGLSKYYGEFAAAQNITFAVPAGQICAFLGPNGAGKSTTMKMLTGFLSPDEGTARIGGFDVHDDRIAAAERLGYLPENGPLYPEMTPNSFLRYVGETRMLGGGELEDRLTWVCQQCSLGDVWRKAIGKLSRGYRQRVGMAQALLHDPDVLILDEPTSGLDPNQVYGVRQLIESLSETKTVLLSTHILQEVHAVCSRVVLINEGRMVFDGPTSELGPHSDAMEAKFRELTIAA</sequence>
<dbReference type="InterPro" id="IPR003439">
    <property type="entry name" value="ABC_transporter-like_ATP-bd"/>
</dbReference>
<evidence type="ECO:0000256" key="3">
    <source>
        <dbReference type="ARBA" id="ARBA00022741"/>
    </source>
</evidence>
<evidence type="ECO:0000256" key="1">
    <source>
        <dbReference type="ARBA" id="ARBA00005417"/>
    </source>
</evidence>
<evidence type="ECO:0000256" key="2">
    <source>
        <dbReference type="ARBA" id="ARBA00022448"/>
    </source>
</evidence>
<keyword evidence="7" id="KW-1185">Reference proteome</keyword>
<dbReference type="PANTHER" id="PTHR43335:SF4">
    <property type="entry name" value="ABC TRANSPORTER, ATP-BINDING PROTEIN"/>
    <property type="match status" value="1"/>
</dbReference>
<dbReference type="InterPro" id="IPR027417">
    <property type="entry name" value="P-loop_NTPase"/>
</dbReference>
<gene>
    <name evidence="6" type="ORF">GCM10023156_27230</name>
</gene>
<dbReference type="Pfam" id="PF00005">
    <property type="entry name" value="ABC_tran"/>
    <property type="match status" value="1"/>
</dbReference>
<reference evidence="7" key="1">
    <citation type="journal article" date="2019" name="Int. J. Syst. Evol. Microbiol.">
        <title>The Global Catalogue of Microorganisms (GCM) 10K type strain sequencing project: providing services to taxonomists for standard genome sequencing and annotation.</title>
        <authorList>
            <consortium name="The Broad Institute Genomics Platform"/>
            <consortium name="The Broad Institute Genome Sequencing Center for Infectious Disease"/>
            <person name="Wu L."/>
            <person name="Ma J."/>
        </authorList>
    </citation>
    <scope>NUCLEOTIDE SEQUENCE [LARGE SCALE GENOMIC DNA]</scope>
    <source>
        <strain evidence="7">JCM 17759</strain>
    </source>
</reference>
<dbReference type="PROSITE" id="PS50893">
    <property type="entry name" value="ABC_TRANSPORTER_2"/>
    <property type="match status" value="1"/>
</dbReference>
<dbReference type="GO" id="GO:0005524">
    <property type="term" value="F:ATP binding"/>
    <property type="evidence" value="ECO:0007669"/>
    <property type="project" value="UniProtKB-KW"/>
</dbReference>
<dbReference type="CDD" id="cd03230">
    <property type="entry name" value="ABC_DR_subfamily_A"/>
    <property type="match status" value="1"/>
</dbReference>
<feature type="domain" description="ABC transporter" evidence="5">
    <location>
        <begin position="5"/>
        <end position="234"/>
    </location>
</feature>
<dbReference type="SMART" id="SM00382">
    <property type="entry name" value="AAA"/>
    <property type="match status" value="1"/>
</dbReference>
<comment type="similarity">
    <text evidence="1">Belongs to the ABC transporter superfamily.</text>
</comment>
<keyword evidence="3" id="KW-0547">Nucleotide-binding</keyword>
<dbReference type="SUPFAM" id="SSF52540">
    <property type="entry name" value="P-loop containing nucleoside triphosphate hydrolases"/>
    <property type="match status" value="1"/>
</dbReference>
<evidence type="ECO:0000313" key="6">
    <source>
        <dbReference type="EMBL" id="GAA4454571.1"/>
    </source>
</evidence>
<dbReference type="RefSeq" id="WP_339939779.1">
    <property type="nucleotide sequence ID" value="NZ_BAABGA010000035.1"/>
</dbReference>
<dbReference type="Gene3D" id="3.40.50.300">
    <property type="entry name" value="P-loop containing nucleotide triphosphate hydrolases"/>
    <property type="match status" value="1"/>
</dbReference>
<organism evidence="6 7">
    <name type="scientific">Novipirellula rosea</name>
    <dbReference type="NCBI Taxonomy" id="1031540"/>
    <lineage>
        <taxon>Bacteria</taxon>
        <taxon>Pseudomonadati</taxon>
        <taxon>Planctomycetota</taxon>
        <taxon>Planctomycetia</taxon>
        <taxon>Pirellulales</taxon>
        <taxon>Pirellulaceae</taxon>
        <taxon>Novipirellula</taxon>
    </lineage>
</organism>
<name>A0ABP8MQV1_9BACT</name>